<dbReference type="InParanoid" id="A0A1J7J6T4"/>
<gene>
    <name evidence="1" type="ORF">CONLIGDRAFT_45235</name>
</gene>
<reference evidence="1 2" key="1">
    <citation type="submission" date="2016-10" db="EMBL/GenBank/DDBJ databases">
        <title>Draft genome sequence of Coniochaeta ligniaria NRRL30616, a lignocellulolytic fungus for bioabatement of inhibitors in plant biomass hydrolysates.</title>
        <authorList>
            <consortium name="DOE Joint Genome Institute"/>
            <person name="Jimenez D.J."/>
            <person name="Hector R.E."/>
            <person name="Riley R."/>
            <person name="Sun H."/>
            <person name="Grigoriev I.V."/>
            <person name="Van Elsas J.D."/>
            <person name="Nichols N.N."/>
        </authorList>
    </citation>
    <scope>NUCLEOTIDE SEQUENCE [LARGE SCALE GENOMIC DNA]</scope>
    <source>
        <strain evidence="1 2">NRRL 30616</strain>
    </source>
</reference>
<dbReference type="EMBL" id="KV875093">
    <property type="protein sequence ID" value="OIW35181.1"/>
    <property type="molecule type" value="Genomic_DNA"/>
</dbReference>
<keyword evidence="2" id="KW-1185">Reference proteome</keyword>
<protein>
    <submittedName>
        <fullName evidence="1">Uncharacterized protein</fullName>
    </submittedName>
</protein>
<dbReference type="AlphaFoldDB" id="A0A1J7J6T4"/>
<organism evidence="1 2">
    <name type="scientific">Coniochaeta ligniaria NRRL 30616</name>
    <dbReference type="NCBI Taxonomy" id="1408157"/>
    <lineage>
        <taxon>Eukaryota</taxon>
        <taxon>Fungi</taxon>
        <taxon>Dikarya</taxon>
        <taxon>Ascomycota</taxon>
        <taxon>Pezizomycotina</taxon>
        <taxon>Sordariomycetes</taxon>
        <taxon>Sordariomycetidae</taxon>
        <taxon>Coniochaetales</taxon>
        <taxon>Coniochaetaceae</taxon>
        <taxon>Coniochaeta</taxon>
    </lineage>
</organism>
<evidence type="ECO:0000313" key="1">
    <source>
        <dbReference type="EMBL" id="OIW35181.1"/>
    </source>
</evidence>
<accession>A0A1J7J6T4</accession>
<dbReference type="Proteomes" id="UP000182658">
    <property type="component" value="Unassembled WGS sequence"/>
</dbReference>
<name>A0A1J7J6T4_9PEZI</name>
<sequence length="133" mass="15353">MVMSKIRAVVRSTSAWDMSICRPSDVYIWDNSSYRLFEAFVVLGRLRCTEATYMKHLKLVLELALGCLSMCDRDRDSNIHDPTHRHPYSRGHVCTTGTPTTATILTRWLLDETDIDLKNQVWSYKTRRAIAEA</sequence>
<evidence type="ECO:0000313" key="2">
    <source>
        <dbReference type="Proteomes" id="UP000182658"/>
    </source>
</evidence>
<proteinExistence type="predicted"/>